<dbReference type="InterPro" id="IPR051463">
    <property type="entry name" value="Peptidase_U62_metallo"/>
</dbReference>
<evidence type="ECO:0000256" key="4">
    <source>
        <dbReference type="ARBA" id="ARBA00023049"/>
    </source>
</evidence>
<dbReference type="EMBL" id="QDDL01000015">
    <property type="protein sequence ID" value="PVZ63574.1"/>
    <property type="molecule type" value="Genomic_DNA"/>
</dbReference>
<dbReference type="InterPro" id="IPR045569">
    <property type="entry name" value="Metalloprtase-TldD/E_C"/>
</dbReference>
<evidence type="ECO:0000259" key="6">
    <source>
        <dbReference type="Pfam" id="PF19289"/>
    </source>
</evidence>
<dbReference type="GO" id="GO:0006508">
    <property type="term" value="P:proteolysis"/>
    <property type="evidence" value="ECO:0007669"/>
    <property type="project" value="UniProtKB-KW"/>
</dbReference>
<dbReference type="Pfam" id="PF19289">
    <property type="entry name" value="PmbA_TldD_3rd"/>
    <property type="match status" value="1"/>
</dbReference>
<comment type="caution">
    <text evidence="7">The sequence shown here is derived from an EMBL/GenBank/DDBJ whole genome shotgun (WGS) entry which is preliminary data.</text>
</comment>
<dbReference type="InterPro" id="IPR036059">
    <property type="entry name" value="TldD/PmbA_sf"/>
</dbReference>
<evidence type="ECO:0000313" key="7">
    <source>
        <dbReference type="EMBL" id="PVZ63574.1"/>
    </source>
</evidence>
<dbReference type="Gene3D" id="3.30.2290.10">
    <property type="entry name" value="PmbA/TldD superfamily"/>
    <property type="match status" value="1"/>
</dbReference>
<organism evidence="7 8">
    <name type="scientific">Pelagibaculum spongiae</name>
    <dbReference type="NCBI Taxonomy" id="2080658"/>
    <lineage>
        <taxon>Bacteria</taxon>
        <taxon>Pseudomonadati</taxon>
        <taxon>Pseudomonadota</taxon>
        <taxon>Gammaproteobacteria</taxon>
        <taxon>Oceanospirillales</taxon>
        <taxon>Pelagibaculum</taxon>
    </lineage>
</organism>
<feature type="domain" description="Metalloprotease TldD/E N-terminal" evidence="5">
    <location>
        <begin position="20"/>
        <end position="83"/>
    </location>
</feature>
<keyword evidence="2" id="KW-0645">Protease</keyword>
<evidence type="ECO:0000313" key="8">
    <source>
        <dbReference type="Proteomes" id="UP000244906"/>
    </source>
</evidence>
<gene>
    <name evidence="7" type="ORF">DC094_21065</name>
</gene>
<evidence type="ECO:0000259" key="5">
    <source>
        <dbReference type="Pfam" id="PF01523"/>
    </source>
</evidence>
<feature type="domain" description="Metalloprotease TldD/E C-terminal" evidence="6">
    <location>
        <begin position="231"/>
        <end position="456"/>
    </location>
</feature>
<dbReference type="GO" id="GO:0008237">
    <property type="term" value="F:metallopeptidase activity"/>
    <property type="evidence" value="ECO:0007669"/>
    <property type="project" value="UniProtKB-KW"/>
</dbReference>
<comment type="similarity">
    <text evidence="1">Belongs to the peptidase U62 family.</text>
</comment>
<reference evidence="7 8" key="1">
    <citation type="submission" date="2018-04" db="EMBL/GenBank/DDBJ databases">
        <title>Thalassorhabdus spongiae gen. nov., sp. nov., isolated from a marine sponge in South-West Iceland.</title>
        <authorList>
            <person name="Knobloch S."/>
            <person name="Daussin A."/>
            <person name="Johannsson R."/>
            <person name="Marteinsson V.T."/>
        </authorList>
    </citation>
    <scope>NUCLEOTIDE SEQUENCE [LARGE SCALE GENOMIC DNA]</scope>
    <source>
        <strain evidence="7 8">Hp12</strain>
    </source>
</reference>
<dbReference type="PANTHER" id="PTHR30624:SF0">
    <property type="entry name" value="METALLOPROTEASE SLR0863"/>
    <property type="match status" value="1"/>
</dbReference>
<proteinExistence type="inferred from homology"/>
<dbReference type="InterPro" id="IPR035068">
    <property type="entry name" value="TldD/PmbA_N"/>
</dbReference>
<evidence type="ECO:0000256" key="2">
    <source>
        <dbReference type="ARBA" id="ARBA00022670"/>
    </source>
</evidence>
<dbReference type="RefSeq" id="WP_116689092.1">
    <property type="nucleotide sequence ID" value="NZ_CAWNYD010000015.1"/>
</dbReference>
<dbReference type="GO" id="GO:0005829">
    <property type="term" value="C:cytosol"/>
    <property type="evidence" value="ECO:0007669"/>
    <property type="project" value="TreeGrafter"/>
</dbReference>
<dbReference type="Proteomes" id="UP000244906">
    <property type="component" value="Unassembled WGS sequence"/>
</dbReference>
<keyword evidence="8" id="KW-1185">Reference proteome</keyword>
<dbReference type="PANTHER" id="PTHR30624">
    <property type="entry name" value="UNCHARACTERIZED PROTEIN TLDD AND PMBA"/>
    <property type="match status" value="1"/>
</dbReference>
<keyword evidence="4" id="KW-0482">Metalloprotease</keyword>
<evidence type="ECO:0000256" key="1">
    <source>
        <dbReference type="ARBA" id="ARBA00005836"/>
    </source>
</evidence>
<sequence length="463" mass="50328">MRLSDIQLSSLASQFVGYTELRVQQNNNTRISMLNGDLVGNSQSSQLGASARSYDKGQWGFASSADLTPDTLSSLIKSAGHNARFLASRSSKAGILLPETQFNCIHDLSTKKPRVSPQHLIEFLQAIDGYIVKACPKIKARQLMLATEDLEKRLLTSTGSDAYTLLPRAMIYVILTAENDQGEPIDLMEPICHGGVQFEDAFTAPELLFPNIDSLYQHLMNKINAVAAEAGRKTVILDSELTGILAHEAVGHTTEADLVLGGSVAGDYLGKQVASELVTMVDLAHSYNGKQLPIPLWIDDEGVEAKDVTLIEKGILKEFMHSRETAAHFGHQLTGNARAFKFSDEPLIRMRNTAILPGQDKLADMISSVEDGYYLMRSNNGQADSTSEFMFGITLGYEIKNGQLGRAINDTTISGVAFDMLKTVSMVSDELHWSCGGYCGKKQSMVVSDAGPALKCEVNIGGQ</sequence>
<dbReference type="Pfam" id="PF01523">
    <property type="entry name" value="PmbA_TldD_1st"/>
    <property type="match status" value="1"/>
</dbReference>
<dbReference type="InterPro" id="IPR002510">
    <property type="entry name" value="Metalloprtase-TldD/E_N"/>
</dbReference>
<dbReference type="SUPFAM" id="SSF111283">
    <property type="entry name" value="Putative modulator of DNA gyrase, PmbA/TldD"/>
    <property type="match status" value="1"/>
</dbReference>
<protein>
    <submittedName>
        <fullName evidence="7">Peptidase</fullName>
    </submittedName>
</protein>
<name>A0A2V1GVC3_9GAMM</name>
<accession>A0A2V1GVC3</accession>
<keyword evidence="3" id="KW-0378">Hydrolase</keyword>
<evidence type="ECO:0000256" key="3">
    <source>
        <dbReference type="ARBA" id="ARBA00022801"/>
    </source>
</evidence>
<dbReference type="AlphaFoldDB" id="A0A2V1GVC3"/>
<dbReference type="OrthoDB" id="9803213at2"/>